<dbReference type="EMBL" id="JBHMBH010000006">
    <property type="protein sequence ID" value="MFB9712777.1"/>
    <property type="molecule type" value="Genomic_DNA"/>
</dbReference>
<dbReference type="InterPro" id="IPR013538">
    <property type="entry name" value="ASHA1/2-like_C"/>
</dbReference>
<dbReference type="CDD" id="cd07814">
    <property type="entry name" value="SRPBCC_CalC_Aha1-like"/>
    <property type="match status" value="1"/>
</dbReference>
<name>A0ABV5UJU9_9MICC</name>
<dbReference type="RefSeq" id="WP_345049509.1">
    <property type="nucleotide sequence ID" value="NZ_BAABED010000001.1"/>
</dbReference>
<dbReference type="InterPro" id="IPR023393">
    <property type="entry name" value="START-like_dom_sf"/>
</dbReference>
<keyword evidence="4" id="KW-1185">Reference proteome</keyword>
<reference evidence="3 4" key="1">
    <citation type="submission" date="2024-09" db="EMBL/GenBank/DDBJ databases">
        <authorList>
            <person name="Sun Q."/>
            <person name="Mori K."/>
        </authorList>
    </citation>
    <scope>NUCLEOTIDE SEQUENCE [LARGE SCALE GENOMIC DNA]</scope>
    <source>
        <strain evidence="3 4">JCM 13519</strain>
    </source>
</reference>
<evidence type="ECO:0000256" key="1">
    <source>
        <dbReference type="ARBA" id="ARBA00006817"/>
    </source>
</evidence>
<gene>
    <name evidence="3" type="ORF">ACFFPI_01230</name>
</gene>
<comment type="caution">
    <text evidence="3">The sequence shown here is derived from an EMBL/GenBank/DDBJ whole genome shotgun (WGS) entry which is preliminary data.</text>
</comment>
<dbReference type="Pfam" id="PF08327">
    <property type="entry name" value="AHSA1"/>
    <property type="match status" value="1"/>
</dbReference>
<feature type="domain" description="Activator of Hsp90 ATPase homologue 1/2-like C-terminal" evidence="2">
    <location>
        <begin position="16"/>
        <end position="144"/>
    </location>
</feature>
<comment type="similarity">
    <text evidence="1">Belongs to the AHA1 family.</text>
</comment>
<organism evidence="3 4">
    <name type="scientific">Arthrobacter methylotrophus</name>
    <dbReference type="NCBI Taxonomy" id="121291"/>
    <lineage>
        <taxon>Bacteria</taxon>
        <taxon>Bacillati</taxon>
        <taxon>Actinomycetota</taxon>
        <taxon>Actinomycetes</taxon>
        <taxon>Micrococcales</taxon>
        <taxon>Micrococcaceae</taxon>
        <taxon>Arthrobacter</taxon>
    </lineage>
</organism>
<dbReference type="SUPFAM" id="SSF55961">
    <property type="entry name" value="Bet v1-like"/>
    <property type="match status" value="1"/>
</dbReference>
<proteinExistence type="inferred from homology"/>
<dbReference type="Gene3D" id="3.30.530.20">
    <property type="match status" value="1"/>
</dbReference>
<evidence type="ECO:0000259" key="2">
    <source>
        <dbReference type="Pfam" id="PF08327"/>
    </source>
</evidence>
<dbReference type="Proteomes" id="UP001589536">
    <property type="component" value="Unassembled WGS sequence"/>
</dbReference>
<protein>
    <submittedName>
        <fullName evidence="3">SRPBCC domain-containing protein</fullName>
    </submittedName>
</protein>
<evidence type="ECO:0000313" key="3">
    <source>
        <dbReference type="EMBL" id="MFB9712777.1"/>
    </source>
</evidence>
<evidence type="ECO:0000313" key="4">
    <source>
        <dbReference type="Proteomes" id="UP001589536"/>
    </source>
</evidence>
<accession>A0ABV5UJU9</accession>
<sequence length="162" mass="17663">MSEQLETIEVEEFLPHPPGKVWRALTEPELLASWLMKNDFQAMVGHQFQMRGIPVPAVGFSGLVASEVLDLDAGRRLRISWRDANSGNSLSSTVTWTITPEDAGTRLFLVHDGFNPDDPTHVASHRIMSGGWRHHVLPRLAQTLAGLDTAGRGTAGLSTGGE</sequence>